<reference evidence="1" key="1">
    <citation type="submission" date="2023-08" db="EMBL/GenBank/DDBJ databases">
        <title>A de novo genome assembly of Solanum verrucosum Schlechtendal, a Mexican diploid species geographically isolated from the other diploid A-genome species in potato relatives.</title>
        <authorList>
            <person name="Hosaka K."/>
        </authorList>
    </citation>
    <scope>NUCLEOTIDE SEQUENCE</scope>
    <source>
        <tissue evidence="1">Young leaves</tissue>
    </source>
</reference>
<keyword evidence="2" id="KW-1185">Reference proteome</keyword>
<proteinExistence type="predicted"/>
<accession>A0AAF0UAM0</accession>
<name>A0AAF0UAM0_SOLVR</name>
<evidence type="ECO:0000313" key="1">
    <source>
        <dbReference type="EMBL" id="WMV42457.1"/>
    </source>
</evidence>
<dbReference type="EMBL" id="CP133619">
    <property type="protein sequence ID" value="WMV42457.1"/>
    <property type="molecule type" value="Genomic_DNA"/>
</dbReference>
<dbReference type="Proteomes" id="UP001234989">
    <property type="component" value="Chromosome 8"/>
</dbReference>
<evidence type="ECO:0000313" key="2">
    <source>
        <dbReference type="Proteomes" id="UP001234989"/>
    </source>
</evidence>
<dbReference type="AlphaFoldDB" id="A0AAF0UAM0"/>
<organism evidence="1 2">
    <name type="scientific">Solanum verrucosum</name>
    <dbReference type="NCBI Taxonomy" id="315347"/>
    <lineage>
        <taxon>Eukaryota</taxon>
        <taxon>Viridiplantae</taxon>
        <taxon>Streptophyta</taxon>
        <taxon>Embryophyta</taxon>
        <taxon>Tracheophyta</taxon>
        <taxon>Spermatophyta</taxon>
        <taxon>Magnoliopsida</taxon>
        <taxon>eudicotyledons</taxon>
        <taxon>Gunneridae</taxon>
        <taxon>Pentapetalae</taxon>
        <taxon>asterids</taxon>
        <taxon>lamiids</taxon>
        <taxon>Solanales</taxon>
        <taxon>Solanaceae</taxon>
        <taxon>Solanoideae</taxon>
        <taxon>Solaneae</taxon>
        <taxon>Solanum</taxon>
    </lineage>
</organism>
<gene>
    <name evidence="1" type="ORF">MTR67_035842</name>
</gene>
<protein>
    <submittedName>
        <fullName evidence="1">Uncharacterized protein</fullName>
    </submittedName>
</protein>
<sequence length="130" mass="15110">METMSEEYTKTQEINPFRNVAFGKGLGESVYALDDMEEMTKDTVAMVHLPRQTRIDLSGQIHMQTLKFVLKFHFDTATQPCSTPIFIFYLDIFFQRINKVGCVYFTLHGIPQKPIKNTYTTPLTFPHFSF</sequence>